<keyword evidence="4" id="KW-1185">Reference proteome</keyword>
<reference evidence="2 4" key="1">
    <citation type="submission" date="2015-11" db="EMBL/GenBank/DDBJ databases">
        <title>Genomic analysis of 38 Legionella species identifies large and diverse effector repertoires.</title>
        <authorList>
            <person name="Burstein D."/>
            <person name="Amaro F."/>
            <person name="Zusman T."/>
            <person name="Lifshitz Z."/>
            <person name="Cohen O."/>
            <person name="Gilbert J.A."/>
            <person name="Pupko T."/>
            <person name="Shuman H.A."/>
            <person name="Segal G."/>
        </authorList>
    </citation>
    <scope>NUCLEOTIDE SEQUENCE [LARGE SCALE GENOMIC DNA]</scope>
    <source>
        <strain evidence="2 4">SC-18-C9</strain>
    </source>
</reference>
<dbReference type="EMBL" id="LNYZ01000030">
    <property type="protein sequence ID" value="KTD71673.1"/>
    <property type="molecule type" value="Genomic_DNA"/>
</dbReference>
<evidence type="ECO:0000313" key="4">
    <source>
        <dbReference type="Proteomes" id="UP000054820"/>
    </source>
</evidence>
<evidence type="ECO:0000313" key="2">
    <source>
        <dbReference type="EMBL" id="KTD71673.1"/>
    </source>
</evidence>
<dbReference type="AlphaFoldDB" id="A0A378LIA9"/>
<feature type="region of interest" description="Disordered" evidence="1">
    <location>
        <begin position="119"/>
        <end position="143"/>
    </location>
</feature>
<dbReference type="Proteomes" id="UP000255110">
    <property type="component" value="Unassembled WGS sequence"/>
</dbReference>
<protein>
    <submittedName>
        <fullName evidence="3">Uncharacterized protein</fullName>
    </submittedName>
</protein>
<organism evidence="3 5">
    <name type="scientific">Legionella steigerwaltii</name>
    <dbReference type="NCBI Taxonomy" id="460"/>
    <lineage>
        <taxon>Bacteria</taxon>
        <taxon>Pseudomonadati</taxon>
        <taxon>Pseudomonadota</taxon>
        <taxon>Gammaproteobacteria</taxon>
        <taxon>Legionellales</taxon>
        <taxon>Legionellaceae</taxon>
        <taxon>Legionella</taxon>
    </lineage>
</organism>
<evidence type="ECO:0000313" key="3">
    <source>
        <dbReference type="EMBL" id="STY23841.1"/>
    </source>
</evidence>
<reference evidence="3 5" key="2">
    <citation type="submission" date="2018-06" db="EMBL/GenBank/DDBJ databases">
        <authorList>
            <consortium name="Pathogen Informatics"/>
            <person name="Doyle S."/>
        </authorList>
    </citation>
    <scope>NUCLEOTIDE SEQUENCE [LARGE SCALE GENOMIC DNA]</scope>
    <source>
        <strain evidence="3 5">NCTC11991</strain>
    </source>
</reference>
<dbReference type="OrthoDB" id="9931954at2"/>
<dbReference type="EMBL" id="UGOY01000001">
    <property type="protein sequence ID" value="STY23841.1"/>
    <property type="molecule type" value="Genomic_DNA"/>
</dbReference>
<evidence type="ECO:0000256" key="1">
    <source>
        <dbReference type="SAM" id="MobiDB-lite"/>
    </source>
</evidence>
<name>A0A378LIA9_9GAMM</name>
<sequence length="143" mass="16699">MRIHWFFKTREVNSIDDIIDTLGEQKNLSQLVNFFEQTLKQHPSVMSGIYRAPQILVSIMNRIHEVFTQQKKDNTQLNEIADQEELLWPKPWQKYPSYNDMKGYLELLKSVITPSSDILLTSTEDSDEEEESSSKPDSLNMFG</sequence>
<accession>A0A378LIA9</accession>
<proteinExistence type="predicted"/>
<dbReference type="Proteomes" id="UP000054820">
    <property type="component" value="Unassembled WGS sequence"/>
</dbReference>
<dbReference type="RefSeq" id="WP_058478399.1">
    <property type="nucleotide sequence ID" value="NZ_CAAAIO010000021.1"/>
</dbReference>
<gene>
    <name evidence="2" type="ORF">Lstg_2881</name>
    <name evidence="3" type="ORF">NCTC11991_02451</name>
</gene>
<evidence type="ECO:0000313" key="5">
    <source>
        <dbReference type="Proteomes" id="UP000255110"/>
    </source>
</evidence>